<comment type="caution">
    <text evidence="1">The sequence shown here is derived from an EMBL/GenBank/DDBJ whole genome shotgun (WGS) entry which is preliminary data.</text>
</comment>
<evidence type="ECO:0000313" key="2">
    <source>
        <dbReference type="Proteomes" id="UP000738359"/>
    </source>
</evidence>
<feature type="non-terminal residue" evidence="1">
    <location>
        <position position="92"/>
    </location>
</feature>
<dbReference type="Proteomes" id="UP000738359">
    <property type="component" value="Unassembled WGS sequence"/>
</dbReference>
<proteinExistence type="predicted"/>
<name>A0A9P6IM60_MORAP</name>
<dbReference type="AlphaFoldDB" id="A0A9P6IM60"/>
<reference evidence="1" key="1">
    <citation type="journal article" date="2020" name="Fungal Divers.">
        <title>Resolving the Mortierellaceae phylogeny through synthesis of multi-gene phylogenetics and phylogenomics.</title>
        <authorList>
            <person name="Vandepol N."/>
            <person name="Liber J."/>
            <person name="Desiro A."/>
            <person name="Na H."/>
            <person name="Kennedy M."/>
            <person name="Barry K."/>
            <person name="Grigoriev I.V."/>
            <person name="Miller A.N."/>
            <person name="O'Donnell K."/>
            <person name="Stajich J.E."/>
            <person name="Bonito G."/>
        </authorList>
    </citation>
    <scope>NUCLEOTIDE SEQUENCE</scope>
    <source>
        <strain evidence="1">CK1249</strain>
    </source>
</reference>
<accession>A0A9P6IM60</accession>
<sequence length="92" mass="10462">DDEWMAMRRQIENDLAPYGRLQDHGLADLVLENPGHYTTTTAHLNTIDLDALWDTSLSVMSTAYAHIPWFKTGGRPQPHGEEHLRAKSYLAM</sequence>
<protein>
    <submittedName>
        <fullName evidence="1">Uncharacterized protein</fullName>
    </submittedName>
</protein>
<dbReference type="EMBL" id="JAAAHY010003905">
    <property type="protein sequence ID" value="KAF9936594.1"/>
    <property type="molecule type" value="Genomic_DNA"/>
</dbReference>
<keyword evidence="2" id="KW-1185">Reference proteome</keyword>
<organism evidence="1 2">
    <name type="scientific">Mortierella alpina</name>
    <name type="common">Oleaginous fungus</name>
    <name type="synonym">Mortierella renispora</name>
    <dbReference type="NCBI Taxonomy" id="64518"/>
    <lineage>
        <taxon>Eukaryota</taxon>
        <taxon>Fungi</taxon>
        <taxon>Fungi incertae sedis</taxon>
        <taxon>Mucoromycota</taxon>
        <taxon>Mortierellomycotina</taxon>
        <taxon>Mortierellomycetes</taxon>
        <taxon>Mortierellales</taxon>
        <taxon>Mortierellaceae</taxon>
        <taxon>Mortierella</taxon>
    </lineage>
</organism>
<gene>
    <name evidence="1" type="ORF">BGZ70_006768</name>
</gene>
<feature type="non-terminal residue" evidence="1">
    <location>
        <position position="1"/>
    </location>
</feature>
<evidence type="ECO:0000313" key="1">
    <source>
        <dbReference type="EMBL" id="KAF9936594.1"/>
    </source>
</evidence>